<dbReference type="PANTHER" id="PTHR43711:SF1">
    <property type="entry name" value="HISTIDINE KINASE 1"/>
    <property type="match status" value="1"/>
</dbReference>
<dbReference type="OrthoDB" id="1269247at2"/>
<keyword evidence="3" id="KW-0597">Phosphoprotein</keyword>
<proteinExistence type="predicted"/>
<dbReference type="EMBL" id="LRDB01000003">
    <property type="protein sequence ID" value="KYG82523.1"/>
    <property type="molecule type" value="Genomic_DNA"/>
</dbReference>
<evidence type="ECO:0000256" key="7">
    <source>
        <dbReference type="SAM" id="Phobius"/>
    </source>
</evidence>
<evidence type="ECO:0000256" key="1">
    <source>
        <dbReference type="ARBA" id="ARBA00000085"/>
    </source>
</evidence>
<dbReference type="InterPro" id="IPR004358">
    <property type="entry name" value="Sig_transdc_His_kin-like_C"/>
</dbReference>
<organism evidence="9 10">
    <name type="scientific">Roseivirga echinicomitans</name>
    <dbReference type="NCBI Taxonomy" id="296218"/>
    <lineage>
        <taxon>Bacteria</taxon>
        <taxon>Pseudomonadati</taxon>
        <taxon>Bacteroidota</taxon>
        <taxon>Cytophagia</taxon>
        <taxon>Cytophagales</taxon>
        <taxon>Roseivirgaceae</taxon>
        <taxon>Roseivirga</taxon>
    </lineage>
</organism>
<keyword evidence="7" id="KW-0472">Membrane</keyword>
<dbReference type="InterPro" id="IPR050736">
    <property type="entry name" value="Sensor_HK_Regulatory"/>
</dbReference>
<accession>A0A150XUX1</accession>
<name>A0A150XUX1_9BACT</name>
<dbReference type="Pfam" id="PF02518">
    <property type="entry name" value="HATPase_c"/>
    <property type="match status" value="1"/>
</dbReference>
<dbReference type="InterPro" id="IPR036890">
    <property type="entry name" value="HATPase_C_sf"/>
</dbReference>
<dbReference type="SMART" id="SM00387">
    <property type="entry name" value="HATPase_c"/>
    <property type="match status" value="1"/>
</dbReference>
<gene>
    <name evidence="9" type="ORF">AWN68_14815</name>
</gene>
<dbReference type="SUPFAM" id="SSF47384">
    <property type="entry name" value="Homodimeric domain of signal transducing histidine kinase"/>
    <property type="match status" value="1"/>
</dbReference>
<dbReference type="SUPFAM" id="SSF55874">
    <property type="entry name" value="ATPase domain of HSP90 chaperone/DNA topoisomerase II/histidine kinase"/>
    <property type="match status" value="1"/>
</dbReference>
<dbReference type="PROSITE" id="PS50109">
    <property type="entry name" value="HIS_KIN"/>
    <property type="match status" value="1"/>
</dbReference>
<comment type="caution">
    <text evidence="9">The sequence shown here is derived from an EMBL/GenBank/DDBJ whole genome shotgun (WGS) entry which is preliminary data.</text>
</comment>
<evidence type="ECO:0000256" key="3">
    <source>
        <dbReference type="ARBA" id="ARBA00022553"/>
    </source>
</evidence>
<dbReference type="Pfam" id="PF00512">
    <property type="entry name" value="HisKA"/>
    <property type="match status" value="1"/>
</dbReference>
<feature type="transmembrane region" description="Helical" evidence="7">
    <location>
        <begin position="131"/>
        <end position="153"/>
    </location>
</feature>
<feature type="transmembrane region" description="Helical" evidence="7">
    <location>
        <begin position="106"/>
        <end position="125"/>
    </location>
</feature>
<protein>
    <recommendedName>
        <fullName evidence="2">histidine kinase</fullName>
        <ecNumber evidence="2">2.7.13.3</ecNumber>
    </recommendedName>
</protein>
<dbReference type="PANTHER" id="PTHR43711">
    <property type="entry name" value="TWO-COMPONENT HISTIDINE KINASE"/>
    <property type="match status" value="1"/>
</dbReference>
<evidence type="ECO:0000313" key="10">
    <source>
        <dbReference type="Proteomes" id="UP000075615"/>
    </source>
</evidence>
<evidence type="ECO:0000256" key="2">
    <source>
        <dbReference type="ARBA" id="ARBA00012438"/>
    </source>
</evidence>
<evidence type="ECO:0000256" key="4">
    <source>
        <dbReference type="ARBA" id="ARBA00022679"/>
    </source>
</evidence>
<feature type="domain" description="Histidine kinase" evidence="8">
    <location>
        <begin position="255"/>
        <end position="473"/>
    </location>
</feature>
<evidence type="ECO:0000313" key="9">
    <source>
        <dbReference type="EMBL" id="KYG82523.1"/>
    </source>
</evidence>
<evidence type="ECO:0000256" key="5">
    <source>
        <dbReference type="ARBA" id="ARBA00022777"/>
    </source>
</evidence>
<evidence type="ECO:0000259" key="8">
    <source>
        <dbReference type="PROSITE" id="PS50109"/>
    </source>
</evidence>
<sequence length="484" mass="54950">MIFITLNWIKKNNLDFDYPSILFFLALNNLFIIVLFIYQYFYHHKQWYLLLVVLGIAFQTITIILFGNRDVLPELLTSRINNFLLISSFALTSYGLLSFDGKVRKTILRVFIVSVLLFYSSVLVVEENNTSLSVIRIVSSAFFYGIGAFYLFNNKHKYKFSILISGVLSIYSVFQLFRAFKIYQMGEAYDFTKVSTIDNWFFAVSVFVISASSIGFIMLLKEVDQKTILRKNKIIQEDKLKLEELNLTQNKLFSIIAHDLRGPFSNILILSKLLSESANNTDSSESKKYIGLINSTAENTLNLLENLLNWSKSQTRELNVNPEKVVLSKVIREIIELKKSLATTKNISLHYSPANEIELYTDENILRTVLRNLISNAIKFTNLGGCINVFVTTNQHQVEISVADNGVGMSEEKIHEIFDLSTNASSRGTANETGSGLGLVLCKEFIDKLDGHLWVESEEGKGSNFKFELPINFSTPHIAGVPSM</sequence>
<dbReference type="Proteomes" id="UP000075615">
    <property type="component" value="Unassembled WGS sequence"/>
</dbReference>
<dbReference type="InterPro" id="IPR005467">
    <property type="entry name" value="His_kinase_dom"/>
</dbReference>
<dbReference type="InterPro" id="IPR003661">
    <property type="entry name" value="HisK_dim/P_dom"/>
</dbReference>
<reference evidence="9 10" key="1">
    <citation type="submission" date="2016-01" db="EMBL/GenBank/DDBJ databases">
        <title>Genome sequencing of Roseivirga echinicomitans KMM 6058.</title>
        <authorList>
            <person name="Selvaratnam C."/>
            <person name="Thevarajoo S."/>
            <person name="Goh K.M."/>
            <person name="Ee R."/>
            <person name="Chan K.-G."/>
            <person name="Chong C.S."/>
        </authorList>
    </citation>
    <scope>NUCLEOTIDE SEQUENCE [LARGE SCALE GENOMIC DNA]</scope>
    <source>
        <strain evidence="9 10">KMM 6058</strain>
    </source>
</reference>
<dbReference type="SMART" id="SM00388">
    <property type="entry name" value="HisKA"/>
    <property type="match status" value="1"/>
</dbReference>
<feature type="transmembrane region" description="Helical" evidence="7">
    <location>
        <begin position="20"/>
        <end position="41"/>
    </location>
</feature>
<keyword evidence="7" id="KW-1133">Transmembrane helix</keyword>
<dbReference type="EC" id="2.7.13.3" evidence="2"/>
<dbReference type="AlphaFoldDB" id="A0A150XUX1"/>
<comment type="catalytic activity">
    <reaction evidence="1">
        <text>ATP + protein L-histidine = ADP + protein N-phospho-L-histidine.</text>
        <dbReference type="EC" id="2.7.13.3"/>
    </reaction>
</comment>
<feature type="transmembrane region" description="Helical" evidence="7">
    <location>
        <begin position="200"/>
        <end position="220"/>
    </location>
</feature>
<dbReference type="InterPro" id="IPR003594">
    <property type="entry name" value="HATPase_dom"/>
</dbReference>
<keyword evidence="6" id="KW-0902">Two-component regulatory system</keyword>
<dbReference type="PRINTS" id="PR00344">
    <property type="entry name" value="BCTRLSENSOR"/>
</dbReference>
<dbReference type="GO" id="GO:0000155">
    <property type="term" value="F:phosphorelay sensor kinase activity"/>
    <property type="evidence" value="ECO:0007669"/>
    <property type="project" value="InterPro"/>
</dbReference>
<feature type="transmembrane region" description="Helical" evidence="7">
    <location>
        <begin position="80"/>
        <end position="99"/>
    </location>
</feature>
<dbReference type="InterPro" id="IPR036097">
    <property type="entry name" value="HisK_dim/P_sf"/>
</dbReference>
<keyword evidence="5" id="KW-0418">Kinase</keyword>
<dbReference type="Gene3D" id="1.10.287.130">
    <property type="match status" value="1"/>
</dbReference>
<keyword evidence="7" id="KW-0812">Transmembrane</keyword>
<dbReference type="Gene3D" id="3.30.565.10">
    <property type="entry name" value="Histidine kinase-like ATPase, C-terminal domain"/>
    <property type="match status" value="1"/>
</dbReference>
<keyword evidence="4" id="KW-0808">Transferase</keyword>
<evidence type="ECO:0000256" key="6">
    <source>
        <dbReference type="ARBA" id="ARBA00023012"/>
    </source>
</evidence>
<feature type="transmembrane region" description="Helical" evidence="7">
    <location>
        <begin position="48"/>
        <end position="68"/>
    </location>
</feature>
<dbReference type="FunFam" id="3.30.565.10:FF:000006">
    <property type="entry name" value="Sensor histidine kinase WalK"/>
    <property type="match status" value="1"/>
</dbReference>
<feature type="transmembrane region" description="Helical" evidence="7">
    <location>
        <begin position="160"/>
        <end position="180"/>
    </location>
</feature>
<keyword evidence="10" id="KW-1185">Reference proteome</keyword>
<dbReference type="STRING" id="296218.AWN68_14815"/>